<name>A0A9X3T2Y8_9ACTN</name>
<reference evidence="2" key="1">
    <citation type="submission" date="2022-12" db="EMBL/GenBank/DDBJ databases">
        <title>Gycomyces niveus sp.nov.,a novel actinomycete isolated from soil in Shouguan.</title>
        <authorList>
            <person name="Yang X."/>
        </authorList>
    </citation>
    <scope>NUCLEOTIDE SEQUENCE</scope>
    <source>
        <strain evidence="2">NEAU-A15</strain>
    </source>
</reference>
<evidence type="ECO:0000313" key="3">
    <source>
        <dbReference type="Proteomes" id="UP001146067"/>
    </source>
</evidence>
<feature type="compositionally biased region" description="Low complexity" evidence="1">
    <location>
        <begin position="336"/>
        <end position="372"/>
    </location>
</feature>
<accession>A0A9X3T2Y8</accession>
<feature type="compositionally biased region" description="Pro residues" evidence="1">
    <location>
        <begin position="1"/>
        <end position="16"/>
    </location>
</feature>
<organism evidence="2 3">
    <name type="scientific">Glycomyces luteolus</name>
    <dbReference type="NCBI Taxonomy" id="2670330"/>
    <lineage>
        <taxon>Bacteria</taxon>
        <taxon>Bacillati</taxon>
        <taxon>Actinomycetota</taxon>
        <taxon>Actinomycetes</taxon>
        <taxon>Glycomycetales</taxon>
        <taxon>Glycomycetaceae</taxon>
        <taxon>Glycomyces</taxon>
    </lineage>
</organism>
<keyword evidence="3" id="KW-1185">Reference proteome</keyword>
<proteinExistence type="predicted"/>
<comment type="caution">
    <text evidence="2">The sequence shown here is derived from an EMBL/GenBank/DDBJ whole genome shotgun (WGS) entry which is preliminary data.</text>
</comment>
<gene>
    <name evidence="2" type="ORF">O1R50_06865</name>
</gene>
<feature type="region of interest" description="Disordered" evidence="1">
    <location>
        <begin position="464"/>
        <end position="486"/>
    </location>
</feature>
<dbReference type="Proteomes" id="UP001146067">
    <property type="component" value="Unassembled WGS sequence"/>
</dbReference>
<sequence>MPDPSPEQPPSWPPTSEPAATPTNPPRITARGVGHLPSTSPASDTPDDEQSAADRFLRPPQSGGLFTESPQQQSGAFEELDPEARRSEWGAFDDATPEVPQQPGNPQYGETPFGGAQRQAQQYGAPDPVYPESDYRDQGYRESAQQASAQQTPAPQGDWGSTDDAPDWPPKSSQDWMHQQSQTGWGLTGGGASWTGAGEAPPPAAAPAPEQQYFPEQSAAPQAPGFDPPTYDAPRQPSPEGGSLEFPELRSDPYEADVYGHDQYRGEAGGQDLYQSDPYQAERLQAEAQQAREEYQAQQQRADPFPPVPQQSSYGEQRSGAPYGSGADAFGPTGSAAEQQQDPFAAAQQDPFQAAPQQDPYAQQDAVPAAPQSAYGAPAGYGDQQYPESAYADQVARQAAPETVPAQRTSEETEKPEAPAEPAPSTTRVAPPTHRGVRYAIYGIGGLITLGLIIGIVLMLGAEPPREPTEPGQEGGDASESGGADEALTPERYTELASAAGTAEWFTWRYGEAGENGAEELAAASGDALAAEPLFDEADRSIQGQLGYVTDESGLTGIDHVTVLESTDDSLGLTPRAGGRFTDEGRPELELQEGATADCVAGLGGELGKPVALARPERSAEVNAHSVIAFSSGIIATAGISGAQGGTCLQLPDGQVPTDVALTDGNELALVTTWTPESQTGSLVVIALGDKKGSYQSSWSESYPGLPNPGHFGSAAIVGTVELPFTAPTSVDAWSNSGGSLNSERSDVAGGAGRDQVATAGYAIVGDLSTSQVAVVDLASTLEGLAAQHYDGTEFAFDATAGEATGFDGGVADVAAAEGASAVATADGTVHELDGSLKETAATEVGANPTCLVVGAQSGAFIATSRGEATISWVSGGEVQKELADSRMTDPLCASETPALNAKGYEGTAAVVLVSDYTGKMLHSYLDGQAAIPGGATVGGEGFSYAGSYEVAGNPWGASVTVDL</sequence>
<feature type="compositionally biased region" description="Basic and acidic residues" evidence="1">
    <location>
        <begin position="247"/>
        <end position="265"/>
    </location>
</feature>
<dbReference type="AlphaFoldDB" id="A0A9X3T2Y8"/>
<evidence type="ECO:0000256" key="1">
    <source>
        <dbReference type="SAM" id="MobiDB-lite"/>
    </source>
</evidence>
<protein>
    <submittedName>
        <fullName evidence="2">Uncharacterized protein</fullName>
    </submittedName>
</protein>
<feature type="region of interest" description="Disordered" evidence="1">
    <location>
        <begin position="1"/>
        <end position="431"/>
    </location>
</feature>
<dbReference type="EMBL" id="JAPZVP010000004">
    <property type="protein sequence ID" value="MDA1359335.1"/>
    <property type="molecule type" value="Genomic_DNA"/>
</dbReference>
<feature type="compositionally biased region" description="Low complexity" evidence="1">
    <location>
        <begin position="114"/>
        <end position="125"/>
    </location>
</feature>
<feature type="compositionally biased region" description="Low complexity" evidence="1">
    <location>
        <begin position="143"/>
        <end position="156"/>
    </location>
</feature>
<feature type="compositionally biased region" description="Basic and acidic residues" evidence="1">
    <location>
        <begin position="409"/>
        <end position="418"/>
    </location>
</feature>
<dbReference type="RefSeq" id="WP_270109168.1">
    <property type="nucleotide sequence ID" value="NZ_JAPZVP010000004.1"/>
</dbReference>
<evidence type="ECO:0000313" key="2">
    <source>
        <dbReference type="EMBL" id="MDA1359335.1"/>
    </source>
</evidence>
<feature type="compositionally biased region" description="Polar residues" evidence="1">
    <location>
        <begin position="171"/>
        <end position="185"/>
    </location>
</feature>